<dbReference type="Pfam" id="PF01546">
    <property type="entry name" value="Peptidase_M20"/>
    <property type="match status" value="1"/>
</dbReference>
<dbReference type="GO" id="GO:0046872">
    <property type="term" value="F:metal ion binding"/>
    <property type="evidence" value="ECO:0007669"/>
    <property type="project" value="UniProtKB-KW"/>
</dbReference>
<dbReference type="PANTHER" id="PTHR42796">
    <property type="entry name" value="FUMARYLACETOACETATE HYDROLASE DOMAIN-CONTAINING PROTEIN 2A-RELATED"/>
    <property type="match status" value="1"/>
</dbReference>
<comment type="similarity">
    <text evidence="1">Belongs to the FAH family.</text>
</comment>
<dbReference type="SUPFAM" id="SSF56529">
    <property type="entry name" value="FAH"/>
    <property type="match status" value="1"/>
</dbReference>
<sequence>MAELAQLFKTDESFMNKEFNPPTNGFNMVLDDGGCRPNVAAAKTTCTLSFRPMPNDRSDDVITMITETAEKYGLEATSHKSTPFYVSPDAEIVQAGMKATGAAKPGTVPFGTDAHAFKHHLQLVILGPGDIVQAHTVGEWIDIAQLSEAVEPASPDRGDFNAFLKSPTGIIGKDDTVQLPETDATVFHFEPELSVVIGKTASHLSQAEAMDHVFGYTQFIDVSARGLPGGFFLGKSWHTFAPMGPALVTADEVSDPNDLGIKLWVNDELRHDFSSDSMARFIPEVLEEVTKVITLEPGNVVNTGTHHYALAPIQDGDNLHLEIEGFGPSLTISVHDPLKRTSWQAH</sequence>
<dbReference type="InterPro" id="IPR002933">
    <property type="entry name" value="Peptidase_M20"/>
</dbReference>
<name>A0AA35RI75_GEOBA</name>
<dbReference type="GO" id="GO:0016787">
    <property type="term" value="F:hydrolase activity"/>
    <property type="evidence" value="ECO:0007669"/>
    <property type="project" value="InterPro"/>
</dbReference>
<comment type="caution">
    <text evidence="4">The sequence shown here is derived from an EMBL/GenBank/DDBJ whole genome shotgun (WGS) entry which is preliminary data.</text>
</comment>
<dbReference type="InterPro" id="IPR051121">
    <property type="entry name" value="FAH"/>
</dbReference>
<dbReference type="PANTHER" id="PTHR42796:SF4">
    <property type="entry name" value="FUMARYLACETOACETATE HYDROLASE DOMAIN-CONTAINING PROTEIN 2A"/>
    <property type="match status" value="1"/>
</dbReference>
<evidence type="ECO:0000313" key="5">
    <source>
        <dbReference type="Proteomes" id="UP001174909"/>
    </source>
</evidence>
<proteinExistence type="inferred from homology"/>
<dbReference type="SUPFAM" id="SSF53187">
    <property type="entry name" value="Zn-dependent exopeptidases"/>
    <property type="match status" value="1"/>
</dbReference>
<evidence type="ECO:0000313" key="4">
    <source>
        <dbReference type="EMBL" id="CAI8011975.1"/>
    </source>
</evidence>
<dbReference type="Gene3D" id="3.40.630.10">
    <property type="entry name" value="Zn peptidases"/>
    <property type="match status" value="1"/>
</dbReference>
<dbReference type="Gene3D" id="3.90.850.10">
    <property type="entry name" value="Fumarylacetoacetase-like, C-terminal domain"/>
    <property type="match status" value="1"/>
</dbReference>
<dbReference type="Proteomes" id="UP001174909">
    <property type="component" value="Unassembled WGS sequence"/>
</dbReference>
<dbReference type="GO" id="GO:0044281">
    <property type="term" value="P:small molecule metabolic process"/>
    <property type="evidence" value="ECO:0007669"/>
    <property type="project" value="UniProtKB-ARBA"/>
</dbReference>
<accession>A0AA35RI75</accession>
<dbReference type="InterPro" id="IPR036663">
    <property type="entry name" value="Fumarylacetoacetase_C_sf"/>
</dbReference>
<dbReference type="Gene3D" id="3.30.70.360">
    <property type="match status" value="1"/>
</dbReference>
<reference evidence="4" key="1">
    <citation type="submission" date="2023-03" db="EMBL/GenBank/DDBJ databases">
        <authorList>
            <person name="Steffen K."/>
            <person name="Cardenas P."/>
        </authorList>
    </citation>
    <scope>NUCLEOTIDE SEQUENCE</scope>
</reference>
<gene>
    <name evidence="4" type="ORF">GBAR_LOCUS7694</name>
</gene>
<dbReference type="AlphaFoldDB" id="A0AA35RI75"/>
<dbReference type="EMBL" id="CASHTH010001139">
    <property type="protein sequence ID" value="CAI8011975.1"/>
    <property type="molecule type" value="Genomic_DNA"/>
</dbReference>
<evidence type="ECO:0000259" key="3">
    <source>
        <dbReference type="Pfam" id="PF01557"/>
    </source>
</evidence>
<keyword evidence="2" id="KW-0479">Metal-binding</keyword>
<organism evidence="4 5">
    <name type="scientific">Geodia barretti</name>
    <name type="common">Barrett's horny sponge</name>
    <dbReference type="NCBI Taxonomy" id="519541"/>
    <lineage>
        <taxon>Eukaryota</taxon>
        <taxon>Metazoa</taxon>
        <taxon>Porifera</taxon>
        <taxon>Demospongiae</taxon>
        <taxon>Heteroscleromorpha</taxon>
        <taxon>Tetractinellida</taxon>
        <taxon>Astrophorina</taxon>
        <taxon>Geodiidae</taxon>
        <taxon>Geodia</taxon>
    </lineage>
</organism>
<evidence type="ECO:0000256" key="2">
    <source>
        <dbReference type="ARBA" id="ARBA00022723"/>
    </source>
</evidence>
<dbReference type="InterPro" id="IPR011234">
    <property type="entry name" value="Fumarylacetoacetase-like_C"/>
</dbReference>
<evidence type="ECO:0000256" key="1">
    <source>
        <dbReference type="ARBA" id="ARBA00010211"/>
    </source>
</evidence>
<protein>
    <submittedName>
        <fullName evidence="4">Uncharacterized protein PYRAB13970</fullName>
    </submittedName>
</protein>
<keyword evidence="5" id="KW-1185">Reference proteome</keyword>
<dbReference type="Pfam" id="PF01557">
    <property type="entry name" value="FAA_hydrolase"/>
    <property type="match status" value="1"/>
</dbReference>
<feature type="domain" description="Fumarylacetoacetase-like C-terminal" evidence="3">
    <location>
        <begin position="154"/>
        <end position="328"/>
    </location>
</feature>